<evidence type="ECO:0000313" key="3">
    <source>
        <dbReference type="EMBL" id="AIE98108.1"/>
    </source>
</evidence>
<feature type="region of interest" description="Disordered" evidence="1">
    <location>
        <begin position="91"/>
        <end position="119"/>
    </location>
</feature>
<accession>A0A075G3C7</accession>
<dbReference type="EMBL" id="KF900526">
    <property type="protein sequence ID" value="AIE98108.1"/>
    <property type="molecule type" value="Genomic_DNA"/>
</dbReference>
<keyword evidence="2" id="KW-0812">Transmembrane</keyword>
<protein>
    <submittedName>
        <fullName evidence="3">Uncharacterized protein</fullName>
    </submittedName>
</protein>
<evidence type="ECO:0000256" key="2">
    <source>
        <dbReference type="SAM" id="Phobius"/>
    </source>
</evidence>
<sequence>MSDIRFIIIGAGLIFAGIIILSVFGSDHVDITLQAEFGDCYEYHDDGPPTEIDCDIAFQDKMIFFALVVMLIICGIIAMIKGIRGTWDQDVKPEDMVGPGSSFDTQDEPEDSDKTDKSD</sequence>
<name>A0A075G3C7_9ARCH</name>
<feature type="transmembrane region" description="Helical" evidence="2">
    <location>
        <begin position="62"/>
        <end position="80"/>
    </location>
</feature>
<reference evidence="3" key="1">
    <citation type="journal article" date="2014" name="Genome Biol. Evol.">
        <title>Pangenome evidence for extensive interdomain horizontal transfer affecting lineage core and shell genes in uncultured planktonic thaumarchaeota and euryarchaeota.</title>
        <authorList>
            <person name="Deschamps P."/>
            <person name="Zivanovic Y."/>
            <person name="Moreira D."/>
            <person name="Rodriguez-Valera F."/>
            <person name="Lopez-Garcia P."/>
        </authorList>
    </citation>
    <scope>NUCLEOTIDE SEQUENCE</scope>
</reference>
<evidence type="ECO:0000256" key="1">
    <source>
        <dbReference type="SAM" id="MobiDB-lite"/>
    </source>
</evidence>
<proteinExistence type="predicted"/>
<dbReference type="AlphaFoldDB" id="A0A075G3C7"/>
<feature type="transmembrane region" description="Helical" evidence="2">
    <location>
        <begin position="7"/>
        <end position="25"/>
    </location>
</feature>
<keyword evidence="2" id="KW-0472">Membrane</keyword>
<organism evidence="3">
    <name type="scientific">uncultured marine thaumarchaeote KM3_04_D06</name>
    <dbReference type="NCBI Taxonomy" id="1455965"/>
    <lineage>
        <taxon>Archaea</taxon>
        <taxon>Nitrososphaerota</taxon>
        <taxon>environmental samples</taxon>
    </lineage>
</organism>
<keyword evidence="2" id="KW-1133">Transmembrane helix</keyword>